<feature type="region of interest" description="Disordered" evidence="1">
    <location>
        <begin position="1"/>
        <end position="31"/>
    </location>
</feature>
<organism evidence="2">
    <name type="scientific">Siphoviridae sp. ctQLz13</name>
    <dbReference type="NCBI Taxonomy" id="2825492"/>
    <lineage>
        <taxon>Viruses</taxon>
        <taxon>Duplodnaviria</taxon>
        <taxon>Heunggongvirae</taxon>
        <taxon>Uroviricota</taxon>
        <taxon>Caudoviricetes</taxon>
    </lineage>
</organism>
<evidence type="ECO:0000256" key="1">
    <source>
        <dbReference type="SAM" id="MobiDB-lite"/>
    </source>
</evidence>
<dbReference type="EMBL" id="BK015262">
    <property type="protein sequence ID" value="DAD98449.1"/>
    <property type="molecule type" value="Genomic_DNA"/>
</dbReference>
<protein>
    <submittedName>
        <fullName evidence="2">Uncharacterized protein</fullName>
    </submittedName>
</protein>
<proteinExistence type="predicted"/>
<evidence type="ECO:0000313" key="2">
    <source>
        <dbReference type="EMBL" id="DAD98449.1"/>
    </source>
</evidence>
<accession>A0A8S5NUP1</accession>
<name>A0A8S5NUP1_9CAUD</name>
<reference evidence="2" key="1">
    <citation type="journal article" date="2021" name="Proc. Natl. Acad. Sci. U.S.A.">
        <title>A Catalog of Tens of Thousands of Viruses from Human Metagenomes Reveals Hidden Associations with Chronic Diseases.</title>
        <authorList>
            <person name="Tisza M.J."/>
            <person name="Buck C.B."/>
        </authorList>
    </citation>
    <scope>NUCLEOTIDE SEQUENCE</scope>
    <source>
        <strain evidence="2">CtQLz13</strain>
    </source>
</reference>
<sequence length="31" mass="3356">MLRETLMQAAGMPGGHNPVVMQSGVTDKQRD</sequence>